<name>A0A8K0JSV5_LADFU</name>
<evidence type="ECO:0000313" key="1">
    <source>
        <dbReference type="EMBL" id="KAG8222061.1"/>
    </source>
</evidence>
<dbReference type="OrthoDB" id="10014052at2759"/>
<comment type="caution">
    <text evidence="1">The sequence shown here is derived from an EMBL/GenBank/DDBJ whole genome shotgun (WGS) entry which is preliminary data.</text>
</comment>
<dbReference type="Gene3D" id="2.60.120.200">
    <property type="match status" value="1"/>
</dbReference>
<protein>
    <submittedName>
        <fullName evidence="1">Uncharacterized protein</fullName>
    </submittedName>
</protein>
<dbReference type="AlphaFoldDB" id="A0A8K0JSV5"/>
<dbReference type="SUPFAM" id="SSF49899">
    <property type="entry name" value="Concanavalin A-like lectins/glucanases"/>
    <property type="match status" value="1"/>
</dbReference>
<proteinExistence type="predicted"/>
<accession>A0A8K0JSV5</accession>
<dbReference type="Proteomes" id="UP000792457">
    <property type="component" value="Unassembled WGS sequence"/>
</dbReference>
<organism evidence="1 2">
    <name type="scientific">Ladona fulva</name>
    <name type="common">Scarce chaser dragonfly</name>
    <name type="synonym">Libellula fulva</name>
    <dbReference type="NCBI Taxonomy" id="123851"/>
    <lineage>
        <taxon>Eukaryota</taxon>
        <taxon>Metazoa</taxon>
        <taxon>Ecdysozoa</taxon>
        <taxon>Arthropoda</taxon>
        <taxon>Hexapoda</taxon>
        <taxon>Insecta</taxon>
        <taxon>Pterygota</taxon>
        <taxon>Palaeoptera</taxon>
        <taxon>Odonata</taxon>
        <taxon>Epiprocta</taxon>
        <taxon>Anisoptera</taxon>
        <taxon>Libelluloidea</taxon>
        <taxon>Libellulidae</taxon>
        <taxon>Ladona</taxon>
    </lineage>
</organism>
<reference evidence="1" key="2">
    <citation type="submission" date="2017-10" db="EMBL/GenBank/DDBJ databases">
        <title>Ladona fulva Genome sequencing and assembly.</title>
        <authorList>
            <person name="Murali S."/>
            <person name="Richards S."/>
            <person name="Bandaranaike D."/>
            <person name="Bellair M."/>
            <person name="Blankenburg K."/>
            <person name="Chao H."/>
            <person name="Dinh H."/>
            <person name="Doddapaneni H."/>
            <person name="Dugan-Rocha S."/>
            <person name="Elkadiri S."/>
            <person name="Gnanaolivu R."/>
            <person name="Hernandez B."/>
            <person name="Skinner E."/>
            <person name="Javaid M."/>
            <person name="Lee S."/>
            <person name="Li M."/>
            <person name="Ming W."/>
            <person name="Munidasa M."/>
            <person name="Muniz J."/>
            <person name="Nguyen L."/>
            <person name="Hughes D."/>
            <person name="Osuji N."/>
            <person name="Pu L.-L."/>
            <person name="Puazo M."/>
            <person name="Qu C."/>
            <person name="Quiroz J."/>
            <person name="Raj R."/>
            <person name="Weissenberger G."/>
            <person name="Xin Y."/>
            <person name="Zou X."/>
            <person name="Han Y."/>
            <person name="Worley K."/>
            <person name="Muzny D."/>
            <person name="Gibbs R."/>
        </authorList>
    </citation>
    <scope>NUCLEOTIDE SEQUENCE</scope>
    <source>
        <strain evidence="1">Sampled in the wild</strain>
    </source>
</reference>
<dbReference type="InterPro" id="IPR013320">
    <property type="entry name" value="ConA-like_dom_sf"/>
</dbReference>
<dbReference type="EMBL" id="KZ308122">
    <property type="protein sequence ID" value="KAG8222061.1"/>
    <property type="molecule type" value="Genomic_DNA"/>
</dbReference>
<sequence length="73" mass="8144">MYEASIVTPHFTGQSYVAFPALRDAYKAVRLSLEFRPDDVSSDGIILLAGERDDMAGDFMAIVIREAGDVEFW</sequence>
<evidence type="ECO:0000313" key="2">
    <source>
        <dbReference type="Proteomes" id="UP000792457"/>
    </source>
</evidence>
<gene>
    <name evidence="1" type="ORF">J437_LFUL000505</name>
</gene>
<reference evidence="1" key="1">
    <citation type="submission" date="2013-04" db="EMBL/GenBank/DDBJ databases">
        <authorList>
            <person name="Qu J."/>
            <person name="Murali S.C."/>
            <person name="Bandaranaike D."/>
            <person name="Bellair M."/>
            <person name="Blankenburg K."/>
            <person name="Chao H."/>
            <person name="Dinh H."/>
            <person name="Doddapaneni H."/>
            <person name="Downs B."/>
            <person name="Dugan-Rocha S."/>
            <person name="Elkadiri S."/>
            <person name="Gnanaolivu R.D."/>
            <person name="Hernandez B."/>
            <person name="Javaid M."/>
            <person name="Jayaseelan J.C."/>
            <person name="Lee S."/>
            <person name="Li M."/>
            <person name="Ming W."/>
            <person name="Munidasa M."/>
            <person name="Muniz J."/>
            <person name="Nguyen L."/>
            <person name="Ongeri F."/>
            <person name="Osuji N."/>
            <person name="Pu L.-L."/>
            <person name="Puazo M."/>
            <person name="Qu C."/>
            <person name="Quiroz J."/>
            <person name="Raj R."/>
            <person name="Weissenberger G."/>
            <person name="Xin Y."/>
            <person name="Zou X."/>
            <person name="Han Y."/>
            <person name="Richards S."/>
            <person name="Worley K."/>
            <person name="Muzny D."/>
            <person name="Gibbs R."/>
        </authorList>
    </citation>
    <scope>NUCLEOTIDE SEQUENCE</scope>
    <source>
        <strain evidence="1">Sampled in the wild</strain>
    </source>
</reference>
<keyword evidence="2" id="KW-1185">Reference proteome</keyword>